<dbReference type="AlphaFoldDB" id="A0A6A4S286"/>
<evidence type="ECO:0000313" key="1">
    <source>
        <dbReference type="EMBL" id="KAF0026649.1"/>
    </source>
</evidence>
<sequence length="66" mass="7223">MSFCTKMCGGLRTAVGGSMLRPTEEPITYLRPTPPPTQTTLVSSVGRTDPRYVLTGNFYIKQQGDV</sequence>
<protein>
    <submittedName>
        <fullName evidence="1">Uncharacterized protein</fullName>
    </submittedName>
</protein>
<name>A0A6A4S286_SCOMX</name>
<proteinExistence type="predicted"/>
<accession>A0A6A4S286</accession>
<evidence type="ECO:0000313" key="2">
    <source>
        <dbReference type="Proteomes" id="UP000438429"/>
    </source>
</evidence>
<reference evidence="1 2" key="1">
    <citation type="submission" date="2019-06" db="EMBL/GenBank/DDBJ databases">
        <title>Draft genomes of female and male turbot (Scophthalmus maximus).</title>
        <authorList>
            <person name="Xu H."/>
            <person name="Xu X.-W."/>
            <person name="Shao C."/>
            <person name="Chen S."/>
        </authorList>
    </citation>
    <scope>NUCLEOTIDE SEQUENCE [LARGE SCALE GENOMIC DNA]</scope>
    <source>
        <strain evidence="1">Ysfricsl-2016a</strain>
        <tissue evidence="1">Blood</tissue>
    </source>
</reference>
<dbReference type="Proteomes" id="UP000438429">
    <property type="component" value="Unassembled WGS sequence"/>
</dbReference>
<gene>
    <name evidence="1" type="ORF">F2P81_021386</name>
</gene>
<organism evidence="1 2">
    <name type="scientific">Scophthalmus maximus</name>
    <name type="common">Turbot</name>
    <name type="synonym">Psetta maxima</name>
    <dbReference type="NCBI Taxonomy" id="52904"/>
    <lineage>
        <taxon>Eukaryota</taxon>
        <taxon>Metazoa</taxon>
        <taxon>Chordata</taxon>
        <taxon>Craniata</taxon>
        <taxon>Vertebrata</taxon>
        <taxon>Euteleostomi</taxon>
        <taxon>Actinopterygii</taxon>
        <taxon>Neopterygii</taxon>
        <taxon>Teleostei</taxon>
        <taxon>Neoteleostei</taxon>
        <taxon>Acanthomorphata</taxon>
        <taxon>Carangaria</taxon>
        <taxon>Pleuronectiformes</taxon>
        <taxon>Pleuronectoidei</taxon>
        <taxon>Scophthalmidae</taxon>
        <taxon>Scophthalmus</taxon>
    </lineage>
</organism>
<comment type="caution">
    <text evidence="1">The sequence shown here is derived from an EMBL/GenBank/DDBJ whole genome shotgun (WGS) entry which is preliminary data.</text>
</comment>
<dbReference type="EMBL" id="VEVO01000019">
    <property type="protein sequence ID" value="KAF0026649.1"/>
    <property type="molecule type" value="Genomic_DNA"/>
</dbReference>